<proteinExistence type="predicted"/>
<name>K8W924_9GAMM</name>
<organism evidence="1 2">
    <name type="scientific">Providencia burhodogranariea DSM 19968</name>
    <dbReference type="NCBI Taxonomy" id="1141662"/>
    <lineage>
        <taxon>Bacteria</taxon>
        <taxon>Pseudomonadati</taxon>
        <taxon>Pseudomonadota</taxon>
        <taxon>Gammaproteobacteria</taxon>
        <taxon>Enterobacterales</taxon>
        <taxon>Morganellaceae</taxon>
        <taxon>Providencia</taxon>
    </lineage>
</organism>
<dbReference type="Gene3D" id="3.40.50.1820">
    <property type="entry name" value="alpha/beta hydrolase"/>
    <property type="match status" value="1"/>
</dbReference>
<evidence type="ECO:0000313" key="1">
    <source>
        <dbReference type="EMBL" id="EKT57178.1"/>
    </source>
</evidence>
<dbReference type="OrthoDB" id="9804993at2"/>
<dbReference type="PANTHER" id="PTHR15394:SF3">
    <property type="entry name" value="SERINE HYDROLASE RBBP9"/>
    <property type="match status" value="1"/>
</dbReference>
<dbReference type="Proteomes" id="UP000009336">
    <property type="component" value="Unassembled WGS sequence"/>
</dbReference>
<protein>
    <recommendedName>
        <fullName evidence="3">Esterase</fullName>
    </recommendedName>
</protein>
<reference evidence="1 2" key="1">
    <citation type="journal article" date="2012" name="BMC Genomics">
        <title>Comparative genomics of bacteria in the genus Providencia isolated from wild Drosophila melanogaster.</title>
        <authorList>
            <person name="Galac M.R."/>
            <person name="Lazzaro B.P."/>
        </authorList>
    </citation>
    <scope>NUCLEOTIDE SEQUENCE [LARGE SCALE GENOMIC DNA]</scope>
    <source>
        <strain evidence="1 2">DSM 19968</strain>
    </source>
</reference>
<dbReference type="PATRIC" id="fig|1141662.3.peg.3039"/>
<dbReference type="AlphaFoldDB" id="K8W924"/>
<dbReference type="Pfam" id="PF06821">
    <property type="entry name" value="Ser_hydrolase"/>
    <property type="match status" value="1"/>
</dbReference>
<dbReference type="InterPro" id="IPR010662">
    <property type="entry name" value="RBBP9/YdeN"/>
</dbReference>
<dbReference type="SUPFAM" id="SSF53474">
    <property type="entry name" value="alpha/beta-Hydrolases"/>
    <property type="match status" value="1"/>
</dbReference>
<sequence length="200" mass="22567">MNNTHINNQYLTNKQIIIIHGYTASPQKNWFPWLKVQLEQLGASVFVPEMPDTHAPDPTHWLQHLQDSQIELDTETILIGHSLGCITLLRFLMAQQQQNPKVGGYILVSGFADEQQTLPELKAHTNFTLNYPYLKSVSDNRISIISSNDIIVSPQSSITLADLLETNVITVENAGHFLDREGFSEFPLILDILKNGFQIS</sequence>
<comment type="caution">
    <text evidence="1">The sequence shown here is derived from an EMBL/GenBank/DDBJ whole genome shotgun (WGS) entry which is preliminary data.</text>
</comment>
<dbReference type="HOGENOM" id="CLU_088863_3_0_6"/>
<dbReference type="RefSeq" id="WP_008912979.1">
    <property type="nucleotide sequence ID" value="NZ_KB233224.1"/>
</dbReference>
<accession>K8W924</accession>
<dbReference type="PANTHER" id="PTHR15394">
    <property type="entry name" value="SERINE HYDROLASE RBBP9"/>
    <property type="match status" value="1"/>
</dbReference>
<evidence type="ECO:0000313" key="2">
    <source>
        <dbReference type="Proteomes" id="UP000009336"/>
    </source>
</evidence>
<evidence type="ECO:0008006" key="3">
    <source>
        <dbReference type="Google" id="ProtNLM"/>
    </source>
</evidence>
<dbReference type="EMBL" id="AKKL01000040">
    <property type="protein sequence ID" value="EKT57178.1"/>
    <property type="molecule type" value="Genomic_DNA"/>
</dbReference>
<keyword evidence="2" id="KW-1185">Reference proteome</keyword>
<dbReference type="InterPro" id="IPR029058">
    <property type="entry name" value="AB_hydrolase_fold"/>
</dbReference>
<dbReference type="eggNOG" id="COG3545">
    <property type="taxonomic scope" value="Bacteria"/>
</dbReference>
<dbReference type="GO" id="GO:0016787">
    <property type="term" value="F:hydrolase activity"/>
    <property type="evidence" value="ECO:0007669"/>
    <property type="project" value="InterPro"/>
</dbReference>
<gene>
    <name evidence="1" type="ORF">OOA_14970</name>
</gene>